<name>A0A9W7Y7L8_9FUNG</name>
<dbReference type="CDD" id="cd20512">
    <property type="entry name" value="CYCLIN_CLBs_yeast_rpt2"/>
    <property type="match status" value="1"/>
</dbReference>
<keyword evidence="3" id="KW-0131">Cell cycle</keyword>
<feature type="non-terminal residue" evidence="8">
    <location>
        <position position="1"/>
    </location>
</feature>
<dbReference type="OrthoDB" id="5590282at2759"/>
<keyword evidence="9" id="KW-1185">Reference proteome</keyword>
<dbReference type="InterPro" id="IPR036915">
    <property type="entry name" value="Cyclin-like_sf"/>
</dbReference>
<dbReference type="PROSITE" id="PS00292">
    <property type="entry name" value="CYCLINS"/>
    <property type="match status" value="1"/>
</dbReference>
<dbReference type="InterPro" id="IPR004367">
    <property type="entry name" value="Cyclin_C-dom"/>
</dbReference>
<dbReference type="AlphaFoldDB" id="A0A9W7Y7L8"/>
<dbReference type="SMART" id="SM00385">
    <property type="entry name" value="CYCLIN"/>
    <property type="match status" value="2"/>
</dbReference>
<evidence type="ECO:0000256" key="4">
    <source>
        <dbReference type="RuleBase" id="RU000383"/>
    </source>
</evidence>
<feature type="domain" description="Cyclin-like" evidence="6">
    <location>
        <begin position="282"/>
        <end position="366"/>
    </location>
</feature>
<dbReference type="GO" id="GO:0051301">
    <property type="term" value="P:cell division"/>
    <property type="evidence" value="ECO:0007669"/>
    <property type="project" value="UniProtKB-KW"/>
</dbReference>
<evidence type="ECO:0000256" key="1">
    <source>
        <dbReference type="ARBA" id="ARBA00022618"/>
    </source>
</evidence>
<comment type="similarity">
    <text evidence="4">Belongs to the cyclin family.</text>
</comment>
<evidence type="ECO:0000313" key="8">
    <source>
        <dbReference type="EMBL" id="KAJ1726064.1"/>
    </source>
</evidence>
<dbReference type="Proteomes" id="UP001143981">
    <property type="component" value="Unassembled WGS sequence"/>
</dbReference>
<feature type="domain" description="Cyclin-like" evidence="6">
    <location>
        <begin position="379"/>
        <end position="460"/>
    </location>
</feature>
<feature type="domain" description="Cyclin C-terminal" evidence="7">
    <location>
        <begin position="375"/>
        <end position="489"/>
    </location>
</feature>
<dbReference type="SUPFAM" id="SSF47954">
    <property type="entry name" value="Cyclin-like"/>
    <property type="match status" value="2"/>
</dbReference>
<accession>A0A9W7Y7L8</accession>
<evidence type="ECO:0000256" key="2">
    <source>
        <dbReference type="ARBA" id="ARBA00023127"/>
    </source>
</evidence>
<dbReference type="InterPro" id="IPR039361">
    <property type="entry name" value="Cyclin"/>
</dbReference>
<evidence type="ECO:0000259" key="6">
    <source>
        <dbReference type="SMART" id="SM00385"/>
    </source>
</evidence>
<dbReference type="InterPro" id="IPR048258">
    <property type="entry name" value="Cyclins_cyclin-box"/>
</dbReference>
<evidence type="ECO:0000313" key="9">
    <source>
        <dbReference type="Proteomes" id="UP001143981"/>
    </source>
</evidence>
<gene>
    <name evidence="8" type="primary">CLB2</name>
    <name evidence="8" type="ORF">LPJ61_005444</name>
</gene>
<dbReference type="InterPro" id="IPR013763">
    <property type="entry name" value="Cyclin-like_dom"/>
</dbReference>
<dbReference type="FunFam" id="1.10.472.10:FF:000001">
    <property type="entry name" value="G2/mitotic-specific cyclin"/>
    <property type="match status" value="1"/>
</dbReference>
<dbReference type="Pfam" id="PF02984">
    <property type="entry name" value="Cyclin_C"/>
    <property type="match status" value="1"/>
</dbReference>
<dbReference type="PANTHER" id="PTHR10177">
    <property type="entry name" value="CYCLINS"/>
    <property type="match status" value="1"/>
</dbReference>
<organism evidence="8 9">
    <name type="scientific">Coemansia biformis</name>
    <dbReference type="NCBI Taxonomy" id="1286918"/>
    <lineage>
        <taxon>Eukaryota</taxon>
        <taxon>Fungi</taxon>
        <taxon>Fungi incertae sedis</taxon>
        <taxon>Zoopagomycota</taxon>
        <taxon>Kickxellomycotina</taxon>
        <taxon>Kickxellomycetes</taxon>
        <taxon>Kickxellales</taxon>
        <taxon>Kickxellaceae</taxon>
        <taxon>Coemansia</taxon>
    </lineage>
</organism>
<dbReference type="Pfam" id="PF00134">
    <property type="entry name" value="Cyclin_N"/>
    <property type="match status" value="1"/>
</dbReference>
<protein>
    <submittedName>
        <fullName evidence="8">G2/mitotic-specific cyclin</fullName>
    </submittedName>
</protein>
<reference evidence="8" key="1">
    <citation type="submission" date="2022-07" db="EMBL/GenBank/DDBJ databases">
        <title>Phylogenomic reconstructions and comparative analyses of Kickxellomycotina fungi.</title>
        <authorList>
            <person name="Reynolds N.K."/>
            <person name="Stajich J.E."/>
            <person name="Barry K."/>
            <person name="Grigoriev I.V."/>
            <person name="Crous P."/>
            <person name="Smith M.E."/>
        </authorList>
    </citation>
    <scope>NUCLEOTIDE SEQUENCE</scope>
    <source>
        <strain evidence="8">BCRC 34381</strain>
    </source>
</reference>
<feature type="region of interest" description="Disordered" evidence="5">
    <location>
        <begin position="127"/>
        <end position="185"/>
    </location>
</feature>
<sequence>ASAASESVASKSLLEMASVTAQKPRIPLAAVDARKPQVFRDPVKRAVPRIAAPAVVVAAATAPQASQRGDARPLRILRASSASNIALVRPEPVKPVPVLAKPAQVAGIKRRANSAEPVRAVRARVTHDEPAASAADKLASARSDTTAVDEAERSEESAPWAVAKAVGPDHSGNESQDTAVEESKQQDAVILRRIAKPGRAFSSLRTLARPVELELALEKEAVPEKDWEDIDADDADDPLMVSEYVSEIIDYMREREMKTMPDEEYMEKQTELTWEMRCVLVNWIVQIHYQLRMLPETLYLAVNLIDRFLSRRQVSVPKLQLVGLTGLLLACKYEEMTTPHVQDFAYLAGDCYTVEEIRNAEVFMLRVVDFDMSHPSALTFLRRVSKAEHYNMQTRTVAKYLMEICLVDHRLIQFSPSHIAAAGTCLARRMLRAGPWDGNLRHYSGYTEASLQPCVALMLDHLMCPADDGFVFRKYQHKRYLKASIFCREWVARHRHEILPVTPPVGAFDTPAEVDPLFA</sequence>
<keyword evidence="1" id="KW-0132">Cell division</keyword>
<comment type="caution">
    <text evidence="8">The sequence shown here is derived from an EMBL/GenBank/DDBJ whole genome shotgun (WGS) entry which is preliminary data.</text>
</comment>
<keyword evidence="2 4" id="KW-0195">Cyclin</keyword>
<evidence type="ECO:0000259" key="7">
    <source>
        <dbReference type="SMART" id="SM01332"/>
    </source>
</evidence>
<feature type="compositionally biased region" description="Low complexity" evidence="5">
    <location>
        <begin position="131"/>
        <end position="143"/>
    </location>
</feature>
<dbReference type="SMART" id="SM01332">
    <property type="entry name" value="Cyclin_C"/>
    <property type="match status" value="1"/>
</dbReference>
<dbReference type="EMBL" id="JANBOI010001801">
    <property type="protein sequence ID" value="KAJ1726064.1"/>
    <property type="molecule type" value="Genomic_DNA"/>
</dbReference>
<dbReference type="Gene3D" id="1.10.472.10">
    <property type="entry name" value="Cyclin-like"/>
    <property type="match status" value="2"/>
</dbReference>
<evidence type="ECO:0000256" key="3">
    <source>
        <dbReference type="ARBA" id="ARBA00023306"/>
    </source>
</evidence>
<proteinExistence type="inferred from homology"/>
<dbReference type="InterPro" id="IPR006671">
    <property type="entry name" value="Cyclin_N"/>
</dbReference>
<evidence type="ECO:0000256" key="5">
    <source>
        <dbReference type="SAM" id="MobiDB-lite"/>
    </source>
</evidence>